<dbReference type="Proteomes" id="UP000291881">
    <property type="component" value="Unassembled WGS sequence"/>
</dbReference>
<dbReference type="Pfam" id="PF03466">
    <property type="entry name" value="LysR_substrate"/>
    <property type="match status" value="1"/>
</dbReference>
<reference evidence="3" key="2">
    <citation type="submission" date="2019-02" db="EMBL/GenBank/DDBJ databases">
        <authorList>
            <person name="Odamaki T."/>
        </authorList>
    </citation>
    <scope>NUCLEOTIDE SEQUENCE</scope>
    <source>
        <strain evidence="2">MCC10009</strain>
        <strain evidence="3">MCC10119</strain>
    </source>
</reference>
<gene>
    <name evidence="2" type="ORF">MCC10009_0540</name>
    <name evidence="3" type="ORF">MCC10119_0572</name>
</gene>
<sequence length="175" mass="19351">MTQDNRRFYDERMVLVIAQSLWLDLVTTGTANSQTNIANDSAIPNTIPNERAIASGDLSSLAHCPFLLGNPQDIDGRIADLLFRRAGFEPKVTARSDNVLTLLELCHYGMGACLCPERFLPALLDGERLRTLRVLDCGPDTAYAIQFGVPATSYRWSVIDDFIRCAREVTTGVSQ</sequence>
<name>A0A4R0VV97_BIFLL</name>
<dbReference type="Proteomes" id="UP000292729">
    <property type="component" value="Unassembled WGS sequence"/>
</dbReference>
<dbReference type="EMBL" id="SHTI01000008">
    <property type="protein sequence ID" value="TCF72121.1"/>
    <property type="molecule type" value="Genomic_DNA"/>
</dbReference>
<evidence type="ECO:0000313" key="5">
    <source>
        <dbReference type="Proteomes" id="UP000292729"/>
    </source>
</evidence>
<dbReference type="CDD" id="cd05466">
    <property type="entry name" value="PBP2_LTTR_substrate"/>
    <property type="match status" value="1"/>
</dbReference>
<proteinExistence type="predicted"/>
<comment type="caution">
    <text evidence="3">The sequence shown here is derived from an EMBL/GenBank/DDBJ whole genome shotgun (WGS) entry which is preliminary data.</text>
</comment>
<dbReference type="Gene3D" id="3.40.190.10">
    <property type="entry name" value="Periplasmic binding protein-like II"/>
    <property type="match status" value="1"/>
</dbReference>
<dbReference type="AlphaFoldDB" id="A0A4R0VV97"/>
<organism evidence="3 5">
    <name type="scientific">Bifidobacterium longum subsp. longum</name>
    <dbReference type="NCBI Taxonomy" id="1679"/>
    <lineage>
        <taxon>Bacteria</taxon>
        <taxon>Bacillati</taxon>
        <taxon>Actinomycetota</taxon>
        <taxon>Actinomycetes</taxon>
        <taxon>Bifidobacteriales</taxon>
        <taxon>Bifidobacteriaceae</taxon>
        <taxon>Bifidobacterium</taxon>
    </lineage>
</organism>
<evidence type="ECO:0000313" key="4">
    <source>
        <dbReference type="Proteomes" id="UP000291881"/>
    </source>
</evidence>
<dbReference type="EMBL" id="SHPS01000011">
    <property type="protein sequence ID" value="TCD86455.1"/>
    <property type="molecule type" value="Genomic_DNA"/>
</dbReference>
<accession>A0A4R0VV97</accession>
<feature type="domain" description="LysR substrate-binding" evidence="1">
    <location>
        <begin position="57"/>
        <end position="169"/>
    </location>
</feature>
<dbReference type="InterPro" id="IPR005119">
    <property type="entry name" value="LysR_subst-bd"/>
</dbReference>
<protein>
    <submittedName>
        <fullName evidence="3">Oxidoreductase</fullName>
    </submittedName>
</protein>
<evidence type="ECO:0000313" key="2">
    <source>
        <dbReference type="EMBL" id="TCD86455.1"/>
    </source>
</evidence>
<evidence type="ECO:0000313" key="3">
    <source>
        <dbReference type="EMBL" id="TCF72121.1"/>
    </source>
</evidence>
<reference evidence="4 5" key="1">
    <citation type="journal article" date="2018" name="Sci. Rep.">
        <title>Genomic diversity and distribution of Bifidobacterium longum subsp. longum across the human lifespan.</title>
        <authorList>
            <person name="Odamaki T."/>
            <person name="Bottacini F."/>
            <person name="Kato K."/>
            <person name="Mitsuyama E."/>
            <person name="Yoshida K."/>
            <person name="Horigome A."/>
            <person name="Xiao J.Z."/>
            <person name="van Sinderen D."/>
        </authorList>
    </citation>
    <scope>NUCLEOTIDE SEQUENCE [LARGE SCALE GENOMIC DNA]</scope>
    <source>
        <strain evidence="2 4">MCC10009</strain>
        <strain evidence="3 5">MCC10119</strain>
    </source>
</reference>
<dbReference type="SUPFAM" id="SSF53850">
    <property type="entry name" value="Periplasmic binding protein-like II"/>
    <property type="match status" value="1"/>
</dbReference>
<evidence type="ECO:0000259" key="1">
    <source>
        <dbReference type="Pfam" id="PF03466"/>
    </source>
</evidence>